<gene>
    <name evidence="1" type="ORF">ACFSR2_18675</name>
</gene>
<dbReference type="EMBL" id="JBHULC010000022">
    <property type="protein sequence ID" value="MFD2522931.1"/>
    <property type="molecule type" value="Genomic_DNA"/>
</dbReference>
<dbReference type="RefSeq" id="WP_340239628.1">
    <property type="nucleotide sequence ID" value="NZ_JBBEWC010000013.1"/>
</dbReference>
<dbReference type="Proteomes" id="UP001597510">
    <property type="component" value="Unassembled WGS sequence"/>
</dbReference>
<sequence length="83" mass="9587">MNSIKEILKKENLSFDDLINCFEMVKESGQIALIKFDGARLKDYYTVLILNAKNTIRLEGSDLKKGLIEVLIRYADGNWLNFM</sequence>
<protein>
    <submittedName>
        <fullName evidence="1">Uncharacterized protein</fullName>
    </submittedName>
</protein>
<comment type="caution">
    <text evidence="1">The sequence shown here is derived from an EMBL/GenBank/DDBJ whole genome shotgun (WGS) entry which is preliminary data.</text>
</comment>
<reference evidence="2" key="1">
    <citation type="journal article" date="2019" name="Int. J. Syst. Evol. Microbiol.">
        <title>The Global Catalogue of Microorganisms (GCM) 10K type strain sequencing project: providing services to taxonomists for standard genome sequencing and annotation.</title>
        <authorList>
            <consortium name="The Broad Institute Genomics Platform"/>
            <consortium name="The Broad Institute Genome Sequencing Center for Infectious Disease"/>
            <person name="Wu L."/>
            <person name="Ma J."/>
        </authorList>
    </citation>
    <scope>NUCLEOTIDE SEQUENCE [LARGE SCALE GENOMIC DNA]</scope>
    <source>
        <strain evidence="2">KCTC 52344</strain>
    </source>
</reference>
<accession>A0ABW5JAW6</accession>
<evidence type="ECO:0000313" key="1">
    <source>
        <dbReference type="EMBL" id="MFD2522931.1"/>
    </source>
</evidence>
<evidence type="ECO:0000313" key="2">
    <source>
        <dbReference type="Proteomes" id="UP001597510"/>
    </source>
</evidence>
<organism evidence="1 2">
    <name type="scientific">Emticicia soli</name>
    <dbReference type="NCBI Taxonomy" id="2027878"/>
    <lineage>
        <taxon>Bacteria</taxon>
        <taxon>Pseudomonadati</taxon>
        <taxon>Bacteroidota</taxon>
        <taxon>Cytophagia</taxon>
        <taxon>Cytophagales</taxon>
        <taxon>Leadbetterellaceae</taxon>
        <taxon>Emticicia</taxon>
    </lineage>
</organism>
<name>A0ABW5JAW6_9BACT</name>
<proteinExistence type="predicted"/>
<keyword evidence="2" id="KW-1185">Reference proteome</keyword>